<dbReference type="HAMAP" id="MF_01405">
    <property type="entry name" value="Non_canon_purine_NTPase"/>
    <property type="match status" value="1"/>
</dbReference>
<dbReference type="GO" id="GO:0009146">
    <property type="term" value="P:purine nucleoside triphosphate catabolic process"/>
    <property type="evidence" value="ECO:0007669"/>
    <property type="project" value="UniProtKB-UniRule"/>
</dbReference>
<comment type="catalytic activity">
    <reaction evidence="10">
        <text>ITP + H2O = IMP + diphosphate + H(+)</text>
        <dbReference type="Rhea" id="RHEA:29399"/>
        <dbReference type="ChEBI" id="CHEBI:15377"/>
        <dbReference type="ChEBI" id="CHEBI:15378"/>
        <dbReference type="ChEBI" id="CHEBI:33019"/>
        <dbReference type="ChEBI" id="CHEBI:58053"/>
        <dbReference type="ChEBI" id="CHEBI:61402"/>
        <dbReference type="EC" id="3.6.1.66"/>
    </reaction>
</comment>
<evidence type="ECO:0000256" key="5">
    <source>
        <dbReference type="ARBA" id="ARBA00022801"/>
    </source>
</evidence>
<feature type="binding site" evidence="10">
    <location>
        <begin position="148"/>
        <end position="151"/>
    </location>
    <ligand>
        <name>substrate</name>
    </ligand>
</feature>
<name>A0A1V9F060_9BACT</name>
<comment type="subunit">
    <text evidence="2 10">Homodimer.</text>
</comment>
<comment type="catalytic activity">
    <reaction evidence="8 10">
        <text>dITP + H2O = dIMP + diphosphate + H(+)</text>
        <dbReference type="Rhea" id="RHEA:28342"/>
        <dbReference type="ChEBI" id="CHEBI:15377"/>
        <dbReference type="ChEBI" id="CHEBI:15378"/>
        <dbReference type="ChEBI" id="CHEBI:33019"/>
        <dbReference type="ChEBI" id="CHEBI:61194"/>
        <dbReference type="ChEBI" id="CHEBI:61382"/>
        <dbReference type="EC" id="3.6.1.66"/>
    </reaction>
</comment>
<keyword evidence="3 10" id="KW-0479">Metal-binding</keyword>
<dbReference type="PANTHER" id="PTHR11067">
    <property type="entry name" value="INOSINE TRIPHOSPHATE PYROPHOSPHATASE/HAM1 PROTEIN"/>
    <property type="match status" value="1"/>
</dbReference>
<evidence type="ECO:0000256" key="9">
    <source>
        <dbReference type="ARBA" id="ARBA00052017"/>
    </source>
</evidence>
<evidence type="ECO:0000256" key="1">
    <source>
        <dbReference type="ARBA" id="ARBA00008023"/>
    </source>
</evidence>
<feature type="binding site" evidence="10">
    <location>
        <begin position="7"/>
        <end position="12"/>
    </location>
    <ligand>
        <name>substrate</name>
    </ligand>
</feature>
<dbReference type="OrthoDB" id="9807456at2"/>
<dbReference type="Gene3D" id="3.90.950.10">
    <property type="match status" value="1"/>
</dbReference>
<feature type="binding site" evidence="10">
    <location>
        <begin position="176"/>
        <end position="177"/>
    </location>
    <ligand>
        <name>substrate</name>
    </ligand>
</feature>
<dbReference type="InterPro" id="IPR029001">
    <property type="entry name" value="ITPase-like_fam"/>
</dbReference>
<proteinExistence type="inferred from homology"/>
<dbReference type="CDD" id="cd00515">
    <property type="entry name" value="HAM1"/>
    <property type="match status" value="1"/>
</dbReference>
<dbReference type="Proteomes" id="UP000192610">
    <property type="component" value="Unassembled WGS sequence"/>
</dbReference>
<evidence type="ECO:0000256" key="6">
    <source>
        <dbReference type="ARBA" id="ARBA00022842"/>
    </source>
</evidence>
<feature type="binding site" evidence="10">
    <location>
        <position position="171"/>
    </location>
    <ligand>
        <name>substrate</name>
    </ligand>
</feature>
<dbReference type="GO" id="GO:0009117">
    <property type="term" value="P:nucleotide metabolic process"/>
    <property type="evidence" value="ECO:0007669"/>
    <property type="project" value="UniProtKB-KW"/>
</dbReference>
<dbReference type="EC" id="3.6.1.66" evidence="10"/>
<keyword evidence="6 10" id="KW-0460">Magnesium</keyword>
<feature type="active site" description="Proton acceptor" evidence="10">
    <location>
        <position position="68"/>
    </location>
</feature>
<evidence type="ECO:0000313" key="12">
    <source>
        <dbReference type="EMBL" id="OQP51747.1"/>
    </source>
</evidence>
<dbReference type="AlphaFoldDB" id="A0A1V9F060"/>
<comment type="function">
    <text evidence="10">Pyrophosphatase that catalyzes the hydrolysis of nucleoside triphosphates to their monophosphate derivatives, with a high preference for the non-canonical purine nucleotides XTP (xanthosine triphosphate), dITP (deoxyinosine triphosphate) and ITP. Seems to function as a house-cleaning enzyme that removes non-canonical purine nucleotides from the nucleotide pool, thus preventing their incorporation into DNA/RNA and avoiding chromosomal lesions.</text>
</comment>
<evidence type="ECO:0000256" key="2">
    <source>
        <dbReference type="ARBA" id="ARBA00011738"/>
    </source>
</evidence>
<dbReference type="Pfam" id="PF01725">
    <property type="entry name" value="Ham1p_like"/>
    <property type="match status" value="1"/>
</dbReference>
<dbReference type="SUPFAM" id="SSF52972">
    <property type="entry name" value="ITPase-like"/>
    <property type="match status" value="1"/>
</dbReference>
<reference evidence="13" key="1">
    <citation type="submission" date="2016-04" db="EMBL/GenBank/DDBJ databases">
        <authorList>
            <person name="Chen L."/>
            <person name="Zhuang W."/>
            <person name="Wang G."/>
        </authorList>
    </citation>
    <scope>NUCLEOTIDE SEQUENCE [LARGE SCALE GENOMIC DNA]</scope>
    <source>
        <strain evidence="13">17621</strain>
    </source>
</reference>
<gene>
    <name evidence="12" type="ORF">A4H97_26415</name>
</gene>
<dbReference type="GO" id="GO:0005829">
    <property type="term" value="C:cytosol"/>
    <property type="evidence" value="ECO:0007669"/>
    <property type="project" value="TreeGrafter"/>
</dbReference>
<evidence type="ECO:0000256" key="7">
    <source>
        <dbReference type="ARBA" id="ARBA00023080"/>
    </source>
</evidence>
<dbReference type="InterPro" id="IPR002637">
    <property type="entry name" value="RdgB/HAM1"/>
</dbReference>
<protein>
    <recommendedName>
        <fullName evidence="10">dITP/XTP pyrophosphatase</fullName>
        <ecNumber evidence="10">3.6.1.66</ecNumber>
    </recommendedName>
    <alternativeName>
        <fullName evidence="10">Non-canonical purine NTP pyrophosphatase</fullName>
    </alternativeName>
    <alternativeName>
        <fullName evidence="10">Non-standard purine NTP pyrophosphatase</fullName>
    </alternativeName>
    <alternativeName>
        <fullName evidence="10">Nucleoside-triphosphate diphosphatase</fullName>
    </alternativeName>
    <alternativeName>
        <fullName evidence="10">Nucleoside-triphosphate pyrophosphatase</fullName>
        <shortName evidence="10">NTPase</shortName>
    </alternativeName>
</protein>
<comment type="similarity">
    <text evidence="1 10 11">Belongs to the HAM1 NTPase family.</text>
</comment>
<accession>A0A1V9F060</accession>
<feature type="binding site" evidence="10">
    <location>
        <position position="68"/>
    </location>
    <ligand>
        <name>Mg(2+)</name>
        <dbReference type="ChEBI" id="CHEBI:18420"/>
    </ligand>
</feature>
<evidence type="ECO:0000256" key="4">
    <source>
        <dbReference type="ARBA" id="ARBA00022741"/>
    </source>
</evidence>
<dbReference type="STRING" id="354355.SAMN05660816_06830"/>
<keyword evidence="4 10" id="KW-0547">Nucleotide-binding</keyword>
<feature type="binding site" evidence="10">
    <location>
        <position position="69"/>
    </location>
    <ligand>
        <name>substrate</name>
    </ligand>
</feature>
<comment type="catalytic activity">
    <reaction evidence="9 10">
        <text>XTP + H2O = XMP + diphosphate + H(+)</text>
        <dbReference type="Rhea" id="RHEA:28610"/>
        <dbReference type="ChEBI" id="CHEBI:15377"/>
        <dbReference type="ChEBI" id="CHEBI:15378"/>
        <dbReference type="ChEBI" id="CHEBI:33019"/>
        <dbReference type="ChEBI" id="CHEBI:57464"/>
        <dbReference type="ChEBI" id="CHEBI:61314"/>
        <dbReference type="EC" id="3.6.1.66"/>
    </reaction>
</comment>
<comment type="caution">
    <text evidence="10">Lacks conserved residue(s) required for the propagation of feature annotation.</text>
</comment>
<sequence length="196" mass="21773">MQLIFATNNQHKVDEIQAAIGQHLEVIPLKQAGIDIDIPEPHDTLEANASEKSRTIHQLTGLSCFSEDTGLEVEALNGEPGVKSARYAGEDKAFDKNIEKLLTKLGNSENRRARFRTVISLIWEGKEWLFEGICEGDITREQSGAGGFGYDPVFKPAGSDRTFAEMTMAEKNTISHRKKAADKLVLFLQNQVITTR</sequence>
<dbReference type="GO" id="GO:0017111">
    <property type="term" value="F:ribonucleoside triphosphate phosphatase activity"/>
    <property type="evidence" value="ECO:0007669"/>
    <property type="project" value="InterPro"/>
</dbReference>
<dbReference type="RefSeq" id="WP_081198339.1">
    <property type="nucleotide sequence ID" value="NZ_FOCZ01000026.1"/>
</dbReference>
<keyword evidence="5 10" id="KW-0378">Hydrolase</keyword>
<keyword evidence="7 10" id="KW-0546">Nucleotide metabolism</keyword>
<comment type="caution">
    <text evidence="12">The sequence shown here is derived from an EMBL/GenBank/DDBJ whole genome shotgun (WGS) entry which is preliminary data.</text>
</comment>
<dbReference type="EMBL" id="LVXG01000010">
    <property type="protein sequence ID" value="OQP51747.1"/>
    <property type="molecule type" value="Genomic_DNA"/>
</dbReference>
<dbReference type="GO" id="GO:0036222">
    <property type="term" value="F:XTP diphosphatase activity"/>
    <property type="evidence" value="ECO:0007669"/>
    <property type="project" value="UniProtKB-UniRule"/>
</dbReference>
<dbReference type="GO" id="GO:0000166">
    <property type="term" value="F:nucleotide binding"/>
    <property type="evidence" value="ECO:0007669"/>
    <property type="project" value="UniProtKB-KW"/>
</dbReference>
<dbReference type="GO" id="GO:0035870">
    <property type="term" value="F:dITP diphosphatase activity"/>
    <property type="evidence" value="ECO:0007669"/>
    <property type="project" value="UniProtKB-UniRule"/>
</dbReference>
<evidence type="ECO:0000256" key="8">
    <source>
        <dbReference type="ARBA" id="ARBA00051875"/>
    </source>
</evidence>
<dbReference type="NCBIfam" id="TIGR00042">
    <property type="entry name" value="RdgB/HAM1 family non-canonical purine NTP pyrophosphatase"/>
    <property type="match status" value="1"/>
</dbReference>
<evidence type="ECO:0000256" key="11">
    <source>
        <dbReference type="RuleBase" id="RU003781"/>
    </source>
</evidence>
<dbReference type="GO" id="GO:0036220">
    <property type="term" value="F:ITP diphosphatase activity"/>
    <property type="evidence" value="ECO:0007669"/>
    <property type="project" value="UniProtKB-UniRule"/>
</dbReference>
<comment type="cofactor">
    <cofactor evidence="10">
        <name>Mg(2+)</name>
        <dbReference type="ChEBI" id="CHEBI:18420"/>
    </cofactor>
    <text evidence="10">Binds 1 Mg(2+) ion per subunit.</text>
</comment>
<dbReference type="InterPro" id="IPR020922">
    <property type="entry name" value="dITP/XTP_pyrophosphatase"/>
</dbReference>
<evidence type="ECO:0000256" key="10">
    <source>
        <dbReference type="HAMAP-Rule" id="MF_01405"/>
    </source>
</evidence>
<dbReference type="FunFam" id="3.90.950.10:FF:000001">
    <property type="entry name" value="dITP/XTP pyrophosphatase"/>
    <property type="match status" value="1"/>
</dbReference>
<keyword evidence="13" id="KW-1185">Reference proteome</keyword>
<evidence type="ECO:0000313" key="13">
    <source>
        <dbReference type="Proteomes" id="UP000192610"/>
    </source>
</evidence>
<dbReference type="PANTHER" id="PTHR11067:SF9">
    <property type="entry name" value="INOSINE TRIPHOSPHATE PYROPHOSPHATASE"/>
    <property type="match status" value="1"/>
</dbReference>
<evidence type="ECO:0000256" key="3">
    <source>
        <dbReference type="ARBA" id="ARBA00022723"/>
    </source>
</evidence>
<organism evidence="12 13">
    <name type="scientific">Niastella yeongjuensis</name>
    <dbReference type="NCBI Taxonomy" id="354355"/>
    <lineage>
        <taxon>Bacteria</taxon>
        <taxon>Pseudomonadati</taxon>
        <taxon>Bacteroidota</taxon>
        <taxon>Chitinophagia</taxon>
        <taxon>Chitinophagales</taxon>
        <taxon>Chitinophagaceae</taxon>
        <taxon>Niastella</taxon>
    </lineage>
</organism>
<dbReference type="GO" id="GO:0046872">
    <property type="term" value="F:metal ion binding"/>
    <property type="evidence" value="ECO:0007669"/>
    <property type="project" value="UniProtKB-KW"/>
</dbReference>